<dbReference type="Pfam" id="PF00005">
    <property type="entry name" value="ABC_tran"/>
    <property type="match status" value="2"/>
</dbReference>
<feature type="transmembrane region" description="Helical" evidence="10">
    <location>
        <begin position="488"/>
        <end position="510"/>
    </location>
</feature>
<evidence type="ECO:0000256" key="9">
    <source>
        <dbReference type="PROSITE-ProRule" id="PRU00325"/>
    </source>
</evidence>
<gene>
    <name evidence="14" type="ORF">LLEC1_07570</name>
</gene>
<feature type="transmembrane region" description="Helical" evidence="10">
    <location>
        <begin position="868"/>
        <end position="891"/>
    </location>
</feature>
<evidence type="ECO:0000256" key="8">
    <source>
        <dbReference type="ARBA" id="ARBA00023136"/>
    </source>
</evidence>
<name>A0A179IJ45_CORDF</name>
<feature type="domain" description="ABC transporter" evidence="11">
    <location>
        <begin position="586"/>
        <end position="820"/>
    </location>
</feature>
<evidence type="ECO:0000256" key="5">
    <source>
        <dbReference type="ARBA" id="ARBA00022741"/>
    </source>
</evidence>
<comment type="caution">
    <text evidence="14">The sequence shown here is derived from an EMBL/GenBank/DDBJ whole genome shotgun (WGS) entry which is preliminary data.</text>
</comment>
<keyword evidence="7 10" id="KW-1133">Transmembrane helix</keyword>
<dbReference type="Pfam" id="PF24357">
    <property type="entry name" value="TMD0_ABC"/>
    <property type="match status" value="1"/>
</dbReference>
<dbReference type="InterPro" id="IPR003593">
    <property type="entry name" value="AAA+_ATPase"/>
</dbReference>
<dbReference type="PROSITE" id="PS00211">
    <property type="entry name" value="ABC_TRANSPORTER_1"/>
    <property type="match status" value="2"/>
</dbReference>
<dbReference type="Gene3D" id="1.20.1560.10">
    <property type="entry name" value="ABC transporter type 1, transmembrane domain"/>
    <property type="match status" value="2"/>
</dbReference>
<keyword evidence="2" id="KW-0813">Transport</keyword>
<evidence type="ECO:0000313" key="15">
    <source>
        <dbReference type="Proteomes" id="UP000243081"/>
    </source>
</evidence>
<dbReference type="InterPro" id="IPR017871">
    <property type="entry name" value="ABC_transporter-like_CS"/>
</dbReference>
<dbReference type="Proteomes" id="UP000243081">
    <property type="component" value="Unassembled WGS sequence"/>
</dbReference>
<dbReference type="PANTHER" id="PTHR24223:SF399">
    <property type="entry name" value="ABC TRANSPORTER ATNG"/>
    <property type="match status" value="1"/>
</dbReference>
<dbReference type="OMA" id="HVASPIN"/>
<keyword evidence="9" id="KW-0862">Zinc</keyword>
<evidence type="ECO:0000256" key="10">
    <source>
        <dbReference type="SAM" id="Phobius"/>
    </source>
</evidence>
<evidence type="ECO:0000259" key="12">
    <source>
        <dbReference type="PROSITE" id="PS50929"/>
    </source>
</evidence>
<feature type="domain" description="ABC transporter" evidence="11">
    <location>
        <begin position="1211"/>
        <end position="1451"/>
    </location>
</feature>
<protein>
    <recommendedName>
        <fullName evidence="16">ABC transporter domain-containing protein</fullName>
    </recommendedName>
</protein>
<dbReference type="PANTHER" id="PTHR24223">
    <property type="entry name" value="ATP-BINDING CASSETTE SUB-FAMILY C"/>
    <property type="match status" value="1"/>
</dbReference>
<feature type="transmembrane region" description="Helical" evidence="10">
    <location>
        <begin position="126"/>
        <end position="145"/>
    </location>
</feature>
<keyword evidence="8 10" id="KW-0472">Membrane</keyword>
<dbReference type="Pfam" id="PF00664">
    <property type="entry name" value="ABC_membrane"/>
    <property type="match status" value="2"/>
</dbReference>
<feature type="transmembrane region" description="Helical" evidence="10">
    <location>
        <begin position="522"/>
        <end position="546"/>
    </location>
</feature>
<dbReference type="InterPro" id="IPR027417">
    <property type="entry name" value="P-loop_NTPase"/>
</dbReference>
<keyword evidence="5" id="KW-0547">Nucleotide-binding</keyword>
<dbReference type="PROSITE" id="PS50966">
    <property type="entry name" value="ZF_SWIM"/>
    <property type="match status" value="1"/>
</dbReference>
<dbReference type="SMART" id="SM00382">
    <property type="entry name" value="AAA"/>
    <property type="match status" value="2"/>
</dbReference>
<dbReference type="InterPro" id="IPR011527">
    <property type="entry name" value="ABC1_TM_dom"/>
</dbReference>
<keyword evidence="15" id="KW-1185">Reference proteome</keyword>
<dbReference type="GO" id="GO:0008270">
    <property type="term" value="F:zinc ion binding"/>
    <property type="evidence" value="ECO:0007669"/>
    <property type="project" value="UniProtKB-KW"/>
</dbReference>
<dbReference type="SUPFAM" id="SSF52540">
    <property type="entry name" value="P-loop containing nucleoside triphosphate hydrolases"/>
    <property type="match status" value="2"/>
</dbReference>
<keyword evidence="6" id="KW-0067">ATP-binding</keyword>
<keyword evidence="3" id="KW-1003">Cell membrane</keyword>
<evidence type="ECO:0000259" key="13">
    <source>
        <dbReference type="PROSITE" id="PS50966"/>
    </source>
</evidence>
<feature type="transmembrane region" description="Helical" evidence="10">
    <location>
        <begin position="400"/>
        <end position="422"/>
    </location>
</feature>
<evidence type="ECO:0000313" key="14">
    <source>
        <dbReference type="EMBL" id="OAR01749.1"/>
    </source>
</evidence>
<dbReference type="PROSITE" id="PS50893">
    <property type="entry name" value="ABC_TRANSPORTER_2"/>
    <property type="match status" value="2"/>
</dbReference>
<evidence type="ECO:0000256" key="3">
    <source>
        <dbReference type="ARBA" id="ARBA00022475"/>
    </source>
</evidence>
<proteinExistence type="predicted"/>
<feature type="domain" description="ABC transmembrane type-1" evidence="12">
    <location>
        <begin position="897"/>
        <end position="1175"/>
    </location>
</feature>
<feature type="transmembrane region" description="Helical" evidence="10">
    <location>
        <begin position="60"/>
        <end position="82"/>
    </location>
</feature>
<dbReference type="Gene3D" id="3.40.50.300">
    <property type="entry name" value="P-loop containing nucleotide triphosphate hydrolases"/>
    <property type="match status" value="2"/>
</dbReference>
<keyword evidence="9" id="KW-0479">Metal-binding</keyword>
<keyword evidence="4 10" id="KW-0812">Transmembrane</keyword>
<feature type="transmembrane region" description="Helical" evidence="10">
    <location>
        <begin position="1117"/>
        <end position="1140"/>
    </location>
</feature>
<evidence type="ECO:0000256" key="6">
    <source>
        <dbReference type="ARBA" id="ARBA00022840"/>
    </source>
</evidence>
<reference evidence="14 15" key="1">
    <citation type="submission" date="2016-03" db="EMBL/GenBank/DDBJ databases">
        <title>Fine-scale spatial genetic structure of a fungal parasite of coffee scale insects.</title>
        <authorList>
            <person name="Jackson D."/>
            <person name="Zemenick K.A."/>
            <person name="Malloure B."/>
            <person name="Quandt C.A."/>
            <person name="James T.Y."/>
        </authorList>
    </citation>
    <scope>NUCLEOTIDE SEQUENCE [LARGE SCALE GENOMIC DNA]</scope>
    <source>
        <strain evidence="14 15">UM487</strain>
    </source>
</reference>
<dbReference type="InterPro" id="IPR056227">
    <property type="entry name" value="TMD0_ABC"/>
</dbReference>
<organism evidence="14 15">
    <name type="scientific">Cordyceps confragosa</name>
    <name type="common">Lecanicillium lecanii</name>
    <dbReference type="NCBI Taxonomy" id="2714763"/>
    <lineage>
        <taxon>Eukaryota</taxon>
        <taxon>Fungi</taxon>
        <taxon>Dikarya</taxon>
        <taxon>Ascomycota</taxon>
        <taxon>Pezizomycotina</taxon>
        <taxon>Sordariomycetes</taxon>
        <taxon>Hypocreomycetidae</taxon>
        <taxon>Hypocreales</taxon>
        <taxon>Cordycipitaceae</taxon>
        <taxon>Akanthomyces</taxon>
    </lineage>
</organism>
<feature type="transmembrane region" description="Helical" evidence="10">
    <location>
        <begin position="911"/>
        <end position="935"/>
    </location>
</feature>
<evidence type="ECO:0000256" key="2">
    <source>
        <dbReference type="ARBA" id="ARBA00022448"/>
    </source>
</evidence>
<evidence type="ECO:0008006" key="16">
    <source>
        <dbReference type="Google" id="ProtNLM"/>
    </source>
</evidence>
<dbReference type="EMBL" id="LUKN01001011">
    <property type="protein sequence ID" value="OAR01749.1"/>
    <property type="molecule type" value="Genomic_DNA"/>
</dbReference>
<feature type="domain" description="ABC transmembrane type-1" evidence="12">
    <location>
        <begin position="273"/>
        <end position="548"/>
    </location>
</feature>
<evidence type="ECO:0000256" key="4">
    <source>
        <dbReference type="ARBA" id="ARBA00022692"/>
    </source>
</evidence>
<feature type="transmembrane region" description="Helical" evidence="10">
    <location>
        <begin position="1152"/>
        <end position="1173"/>
    </location>
</feature>
<dbReference type="GO" id="GO:0140359">
    <property type="term" value="F:ABC-type transporter activity"/>
    <property type="evidence" value="ECO:0007669"/>
    <property type="project" value="InterPro"/>
</dbReference>
<keyword evidence="9" id="KW-0863">Zinc-finger</keyword>
<dbReference type="InterPro" id="IPR003439">
    <property type="entry name" value="ABC_transporter-like_ATP-bd"/>
</dbReference>
<sequence length="1451" mass="159733">MANSTADQVLWPPSRAMFDLTLQFEESFLGLVPSSIVIGSAPIVIMYYRKNPARVQGSSTLLWAKLLAAAALVGIQIATVALRTASSDFRTITTLPSVAVDLVAAITVGLIVYMEHRHAMRGSAFIAVYLLIAIIFDIVRSRSFFSRQGLSSLGWLAAASAAVRAGLLGLEEIPKTRLFVDANLRQYFGGETTSGYWSRSLFLFLNPLFISGFRTVLKLQDLKSIGPEFASNLLYPDLNQKWQSRGIPSKRNLLATCFRAWKFLFIAILVPRLCYSALSFAQPFLLYRLIQVVTEEKATTSMQEKVALALATLITFVGKTVAKTTTSHMKNRLVIHVRGGLISMMLDKGLSLPHQEASKSSVLTLMSTDMEGIAAGLPDLHELFFTPFELGLGIYFLSRFVGKSCFIVIAPLAASTIATYFFGKWMRSRLMTWNESIEYRVAKTSKILGQLTAIKMFGLGKTVEGYVQGLREVEIRASKRYRNMQSAANIPPIFADLVTPVVVVAAALFWRTFDGGFSAATVFPSLIIIVLVKGPLALLLVGYPGWTGMLGCFQRVQKFLLLEDRKDPRTIVRRADTSSAGETAAVNADDIVIRLSGANLAPLCTQTPVLQDVNFSITAGSFNCVLGPNGSGKSLLLQSILGEVELMGGSICLDDEYAGYCGHMVWLRNASIKSNIVGPGIYDERLFKRVIGCCLLEDDIRQLPGGVDYVVGTGGVKLSGGQRQRVALARTLFARMSLVLLDNVFSSLDRRTAVSILFRLCGENGFFREEGTTVVLTSYSPEVIDIADQLLVLDGDGHVAVDQSPNRDAARAKYAQSIISQENLRSEAETATEQAAIRRSEELRRRPPTEHVASPINSRRRSLRLYRLFFGTIGYLRTVLWCFSMLVVSAGECAPEVYMRIWIDVDPNNNSYFVGYAAIASCTCVLFALVFASLCNHLTPRAALQLHSQLTSTVVGGTIAFLCAIDKGVLVNRFSQDMSLVVRNLPLAFMRTIYSQFSSRGYTLFLNRSLILSFLVFWTAIIQTGIVASGASYMVIAIPFLIGAFHLIQGFYLRTSRQMRSLDLEAKSPLYTHFEETVAGLLCIRGFGWQAENLKQGFDLLDESQKAYYYMITIQQWLGLVVGLLIASLGSILVAFALFLNESTSDTAIGLAFLNLILFGQTLEMLIGAWTNLETSVGALARLEEFMKETPQEDAQKLATLPLNWPSIGNINFADMSAQYSDDPEDQPVLQNVTLAVDAGQKVGLIGRTGSGKSSLFLALLGFLPYKGVMKIDGIEVSSIPPDELRSRIVTISQDQIRLEASIRVNLLPFTLNSPDVLDEKKREAAERRDSTLREILNRLGIWSHIQDKGGINAMLDDAGYSHGEMQLFCLARGILRHEDTGSKVILIDEATSSVDEERERSAQEIMREYLADCTMLVIGHGRSSIRGVDCTVELANGEIVRVDRTAPGLD</sequence>
<feature type="transmembrane region" description="Helical" evidence="10">
    <location>
        <begin position="1032"/>
        <end position="1053"/>
    </location>
</feature>
<feature type="transmembrane region" description="Helical" evidence="10">
    <location>
        <begin position="94"/>
        <end position="114"/>
    </location>
</feature>
<evidence type="ECO:0000256" key="1">
    <source>
        <dbReference type="ARBA" id="ARBA00004651"/>
    </source>
</evidence>
<dbReference type="CDD" id="cd18580">
    <property type="entry name" value="ABC_6TM_ABCC_D2"/>
    <property type="match status" value="1"/>
</dbReference>
<dbReference type="OrthoDB" id="6500128at2759"/>
<evidence type="ECO:0000259" key="11">
    <source>
        <dbReference type="PROSITE" id="PS50893"/>
    </source>
</evidence>
<dbReference type="InterPro" id="IPR044726">
    <property type="entry name" value="ABCC_6TM_D2"/>
</dbReference>
<dbReference type="GO" id="GO:0005524">
    <property type="term" value="F:ATP binding"/>
    <property type="evidence" value="ECO:0007669"/>
    <property type="project" value="UniProtKB-KW"/>
</dbReference>
<dbReference type="InterPro" id="IPR050173">
    <property type="entry name" value="ABC_transporter_C-like"/>
</dbReference>
<dbReference type="GO" id="GO:0016887">
    <property type="term" value="F:ATP hydrolysis activity"/>
    <property type="evidence" value="ECO:0007669"/>
    <property type="project" value="InterPro"/>
</dbReference>
<evidence type="ECO:0000256" key="7">
    <source>
        <dbReference type="ARBA" id="ARBA00022989"/>
    </source>
</evidence>
<feature type="domain" description="SWIM-type" evidence="13">
    <location>
        <begin position="912"/>
        <end position="946"/>
    </location>
</feature>
<feature type="transmembrane region" description="Helical" evidence="10">
    <location>
        <begin position="1005"/>
        <end position="1026"/>
    </location>
</feature>
<accession>A0A179IJ45</accession>
<dbReference type="PROSITE" id="PS50929">
    <property type="entry name" value="ABC_TM1F"/>
    <property type="match status" value="2"/>
</dbReference>
<dbReference type="GO" id="GO:0005886">
    <property type="term" value="C:plasma membrane"/>
    <property type="evidence" value="ECO:0007669"/>
    <property type="project" value="UniProtKB-SubCell"/>
</dbReference>
<dbReference type="InterPro" id="IPR036640">
    <property type="entry name" value="ABC1_TM_sf"/>
</dbReference>
<comment type="subcellular location">
    <subcellularLocation>
        <location evidence="1">Cell membrane</location>
        <topology evidence="1">Multi-pass membrane protein</topology>
    </subcellularLocation>
</comment>
<dbReference type="InterPro" id="IPR007527">
    <property type="entry name" value="Znf_SWIM"/>
</dbReference>
<dbReference type="SUPFAM" id="SSF90123">
    <property type="entry name" value="ABC transporter transmembrane region"/>
    <property type="match status" value="2"/>
</dbReference>
<feature type="transmembrane region" description="Helical" evidence="10">
    <location>
        <begin position="27"/>
        <end position="48"/>
    </location>
</feature>